<evidence type="ECO:0000259" key="3">
    <source>
        <dbReference type="Pfam" id="PF13681"/>
    </source>
</evidence>
<dbReference type="GeneID" id="99767825"/>
<feature type="transmembrane region" description="Helical" evidence="2">
    <location>
        <begin position="12"/>
        <end position="34"/>
    </location>
</feature>
<keyword evidence="2" id="KW-0812">Transmembrane</keyword>
<evidence type="ECO:0000259" key="4">
    <source>
        <dbReference type="Pfam" id="PF14341"/>
    </source>
</evidence>
<organism evidence="5 6">
    <name type="scientific">Alloalcanivorax venustensis ISO4</name>
    <dbReference type="NCBI Taxonomy" id="1177184"/>
    <lineage>
        <taxon>Bacteria</taxon>
        <taxon>Pseudomonadati</taxon>
        <taxon>Pseudomonadota</taxon>
        <taxon>Gammaproteobacteria</taxon>
        <taxon>Oceanospirillales</taxon>
        <taxon>Alcanivoracaceae</taxon>
        <taxon>Alloalcanivorax</taxon>
    </lineage>
</organism>
<feature type="region of interest" description="Disordered" evidence="1">
    <location>
        <begin position="79"/>
        <end position="106"/>
    </location>
</feature>
<accession>A0ABS0AHS1</accession>
<keyword evidence="2" id="KW-1133">Transmembrane helix</keyword>
<protein>
    <recommendedName>
        <fullName evidence="7">Type 4 fimbrial biogenesis protein PilX N-terminal domain-containing protein</fullName>
    </recommendedName>
</protein>
<comment type="caution">
    <text evidence="5">The sequence shown here is derived from an EMBL/GenBank/DDBJ whole genome shotgun (WGS) entry which is preliminary data.</text>
</comment>
<feature type="domain" description="Type 4 fimbrial biogenesis protein PilX N-terminal" evidence="4">
    <location>
        <begin position="12"/>
        <end position="62"/>
    </location>
</feature>
<gene>
    <name evidence="5" type="ORF">ISO4_02285</name>
</gene>
<evidence type="ECO:0000256" key="1">
    <source>
        <dbReference type="SAM" id="MobiDB-lite"/>
    </source>
</evidence>
<evidence type="ECO:0000256" key="2">
    <source>
        <dbReference type="SAM" id="Phobius"/>
    </source>
</evidence>
<dbReference type="Pfam" id="PF13681">
    <property type="entry name" value="PilX"/>
    <property type="match status" value="1"/>
</dbReference>
<dbReference type="Proteomes" id="UP000644441">
    <property type="component" value="Unassembled WGS sequence"/>
</dbReference>
<proteinExistence type="predicted"/>
<dbReference type="InterPro" id="IPR025746">
    <property type="entry name" value="PilX_N_dom"/>
</dbReference>
<dbReference type="EMBL" id="ARXR01000020">
    <property type="protein sequence ID" value="MBF5053683.1"/>
    <property type="molecule type" value="Genomic_DNA"/>
</dbReference>
<dbReference type="Pfam" id="PF14341">
    <property type="entry name" value="PilX_N"/>
    <property type="match status" value="1"/>
</dbReference>
<name>A0ABS0AHS1_9GAMM</name>
<keyword evidence="2" id="KW-0472">Membrane</keyword>
<keyword evidence="6" id="KW-1185">Reference proteome</keyword>
<reference evidence="5 6" key="1">
    <citation type="submission" date="2012-09" db="EMBL/GenBank/DDBJ databases">
        <title>Genome Sequence of alkane-degrading Bacterium Alcanivorax venustensis ISO4.</title>
        <authorList>
            <person name="Lai Q."/>
            <person name="Shao Z."/>
        </authorList>
    </citation>
    <scope>NUCLEOTIDE SEQUENCE [LARGE SCALE GENOMIC DNA]</scope>
    <source>
        <strain evidence="5 6">ISO4</strain>
    </source>
</reference>
<dbReference type="RefSeq" id="WP_194856323.1">
    <property type="nucleotide sequence ID" value="NZ_ARXR01000020.1"/>
</dbReference>
<evidence type="ECO:0000313" key="6">
    <source>
        <dbReference type="Proteomes" id="UP000644441"/>
    </source>
</evidence>
<dbReference type="InterPro" id="IPR025205">
    <property type="entry name" value="PilX/PilW_C"/>
</dbReference>
<evidence type="ECO:0008006" key="7">
    <source>
        <dbReference type="Google" id="ProtNLM"/>
    </source>
</evidence>
<sequence length="185" mass="19852">MKKQVRFHTHQSGAALVIGLILLLVMTLLGVTAMRGTTLQERMSGALSDQNTAFQAAETALRQGESVLSSITAPNFNATGWYDQGDGKTRPDWPDNASDPGDTGDGVVTYSVSSGGGTGQDMEWSEPPEFYIERMPPVVITGSSGASKAIGDGTVKEEYELYRVVARGFGKNQTTVAIVESIYRR</sequence>
<evidence type="ECO:0000313" key="5">
    <source>
        <dbReference type="EMBL" id="MBF5053683.1"/>
    </source>
</evidence>
<feature type="domain" description="PilX/PilW C-terminal" evidence="3">
    <location>
        <begin position="92"/>
        <end position="185"/>
    </location>
</feature>